<feature type="compositionally biased region" description="Low complexity" evidence="11">
    <location>
        <begin position="312"/>
        <end position="322"/>
    </location>
</feature>
<proteinExistence type="predicted"/>
<accession>A0ABY4LH03</accession>
<dbReference type="PRINTS" id="PR01021">
    <property type="entry name" value="OMPADOMAIN"/>
</dbReference>
<dbReference type="InterPro" id="IPR011250">
    <property type="entry name" value="OMP/PagP_B-barrel"/>
</dbReference>
<keyword evidence="3" id="KW-1134">Transmembrane beta strand</keyword>
<keyword evidence="2" id="KW-0813">Transport</keyword>
<feature type="compositionally biased region" description="Pro residues" evidence="11">
    <location>
        <begin position="263"/>
        <end position="275"/>
    </location>
</feature>
<dbReference type="Gene3D" id="2.40.160.20">
    <property type="match status" value="1"/>
</dbReference>
<feature type="compositionally biased region" description="Pro residues" evidence="11">
    <location>
        <begin position="285"/>
        <end position="311"/>
    </location>
</feature>
<feature type="compositionally biased region" description="Polar residues" evidence="11">
    <location>
        <begin position="231"/>
        <end position="240"/>
    </location>
</feature>
<comment type="subcellular location">
    <subcellularLocation>
        <location evidence="1">Cell outer membrane</location>
        <topology evidence="1">Multi-pass membrane protein</topology>
    </subcellularLocation>
</comment>
<evidence type="ECO:0000256" key="11">
    <source>
        <dbReference type="SAM" id="MobiDB-lite"/>
    </source>
</evidence>
<name>A0ABY4LH03_9BACT</name>
<evidence type="ECO:0000256" key="5">
    <source>
        <dbReference type="ARBA" id="ARBA00022729"/>
    </source>
</evidence>
<dbReference type="PROSITE" id="PS51123">
    <property type="entry name" value="OMPA_2"/>
    <property type="match status" value="1"/>
</dbReference>
<dbReference type="EMBL" id="CP096574">
    <property type="protein sequence ID" value="UPU37109.1"/>
    <property type="molecule type" value="Genomic_DNA"/>
</dbReference>
<evidence type="ECO:0000256" key="1">
    <source>
        <dbReference type="ARBA" id="ARBA00004571"/>
    </source>
</evidence>
<evidence type="ECO:0000256" key="7">
    <source>
        <dbReference type="ARBA" id="ARBA00023114"/>
    </source>
</evidence>
<keyword evidence="8 10" id="KW-0472">Membrane</keyword>
<evidence type="ECO:0000256" key="9">
    <source>
        <dbReference type="ARBA" id="ARBA00023237"/>
    </source>
</evidence>
<dbReference type="PRINTS" id="PR01023">
    <property type="entry name" value="NAFLGMOTY"/>
</dbReference>
<dbReference type="SUPFAM" id="SSF56925">
    <property type="entry name" value="OMPA-like"/>
    <property type="match status" value="1"/>
</dbReference>
<keyword evidence="14" id="KW-1185">Reference proteome</keyword>
<dbReference type="InterPro" id="IPR036737">
    <property type="entry name" value="OmpA-like_sf"/>
</dbReference>
<evidence type="ECO:0000259" key="12">
    <source>
        <dbReference type="PROSITE" id="PS51123"/>
    </source>
</evidence>
<reference evidence="13" key="1">
    <citation type="submission" date="2022-04" db="EMBL/GenBank/DDBJ databases">
        <authorList>
            <person name="Liu G."/>
        </authorList>
    </citation>
    <scope>NUCLEOTIDE SEQUENCE</scope>
    <source>
        <strain evidence="13">RG22</strain>
    </source>
</reference>
<dbReference type="InterPro" id="IPR027385">
    <property type="entry name" value="Beta-barrel_OMP"/>
</dbReference>
<evidence type="ECO:0000256" key="8">
    <source>
        <dbReference type="ARBA" id="ARBA00023136"/>
    </source>
</evidence>
<dbReference type="Pfam" id="PF13505">
    <property type="entry name" value="OMP_b-brl"/>
    <property type="match status" value="1"/>
</dbReference>
<keyword evidence="4" id="KW-0812">Transmembrane</keyword>
<sequence>MTTVPKTVKPITSIGLSPVVGGYYFSSSQSLDPAPTYGLRLSYDHIGKGVVDSIGVEATFNYLSTTAKNQDKKASAYLFRTDAIYSFDPRSKWVPFLALGAGGIFVDREGVKDNSPFLDFGIGIKYYFDDYLAIRADLRQLMVYSNVNTNSDFELTTGLTYYFGKERKKKGPPPAPPKPQAAIPTISEEEPAPAPTVAQAPVVAAPPPDILQLLGATGAAALGLNTLPPQFQPGTASQAQPKVPAKARKSTLKEMPKAAAPPKAAPVPAPAPPKPKAPEVAAAPAPAPAPAPVQPPAAVQPPPAPVAPQPAPQQQEPARQPQRSIRTLTIEFLFSSPAIRPVYQAQLAAFAALMKTNTESTALIEGHTDNVGDSRSNIELSQQRAQNVKNELLKYGVDPAKVSIKGYGFSKPRASNKTNEGRQKNRRAVVTLTLVITQ</sequence>
<dbReference type="InterPro" id="IPR050330">
    <property type="entry name" value="Bact_OuterMem_StrucFunc"/>
</dbReference>
<keyword evidence="5" id="KW-0732">Signal</keyword>
<gene>
    <name evidence="13" type="ORF">M1B72_05205</name>
</gene>
<dbReference type="SUPFAM" id="SSF103088">
    <property type="entry name" value="OmpA-like"/>
    <property type="match status" value="1"/>
</dbReference>
<keyword evidence="9" id="KW-0998">Cell outer membrane</keyword>
<keyword evidence="7" id="KW-0626">Porin</keyword>
<evidence type="ECO:0000256" key="2">
    <source>
        <dbReference type="ARBA" id="ARBA00022448"/>
    </source>
</evidence>
<evidence type="ECO:0000256" key="6">
    <source>
        <dbReference type="ARBA" id="ARBA00023065"/>
    </source>
</evidence>
<evidence type="ECO:0000256" key="4">
    <source>
        <dbReference type="ARBA" id="ARBA00022692"/>
    </source>
</evidence>
<evidence type="ECO:0000256" key="10">
    <source>
        <dbReference type="PROSITE-ProRule" id="PRU00473"/>
    </source>
</evidence>
<dbReference type="CDD" id="cd07185">
    <property type="entry name" value="OmpA_C-like"/>
    <property type="match status" value="1"/>
</dbReference>
<feature type="domain" description="OmpA-like" evidence="12">
    <location>
        <begin position="319"/>
        <end position="436"/>
    </location>
</feature>
<protein>
    <submittedName>
        <fullName evidence="13">OmpA family protein</fullName>
    </submittedName>
</protein>
<evidence type="ECO:0000313" key="14">
    <source>
        <dbReference type="Proteomes" id="UP000831485"/>
    </source>
</evidence>
<dbReference type="InterPro" id="IPR006664">
    <property type="entry name" value="OMP_bac"/>
</dbReference>
<dbReference type="Proteomes" id="UP000831485">
    <property type="component" value="Chromosome"/>
</dbReference>
<feature type="region of interest" description="Disordered" evidence="11">
    <location>
        <begin position="231"/>
        <end position="322"/>
    </location>
</feature>
<evidence type="ECO:0000256" key="3">
    <source>
        <dbReference type="ARBA" id="ARBA00022452"/>
    </source>
</evidence>
<dbReference type="Gene3D" id="3.30.1330.60">
    <property type="entry name" value="OmpA-like domain"/>
    <property type="match status" value="1"/>
</dbReference>
<dbReference type="PANTHER" id="PTHR30329:SF21">
    <property type="entry name" value="LIPOPROTEIN YIAD-RELATED"/>
    <property type="match status" value="1"/>
</dbReference>
<keyword evidence="6" id="KW-0406">Ion transport</keyword>
<organism evidence="13 14">
    <name type="scientific">Geomonas paludis</name>
    <dbReference type="NCBI Taxonomy" id="2740185"/>
    <lineage>
        <taxon>Bacteria</taxon>
        <taxon>Pseudomonadati</taxon>
        <taxon>Thermodesulfobacteriota</taxon>
        <taxon>Desulfuromonadia</taxon>
        <taxon>Geobacterales</taxon>
        <taxon>Geobacteraceae</taxon>
        <taxon>Geomonas</taxon>
    </lineage>
</organism>
<dbReference type="InterPro" id="IPR006665">
    <property type="entry name" value="OmpA-like"/>
</dbReference>
<dbReference type="RefSeq" id="WP_183348229.1">
    <property type="nucleotide sequence ID" value="NZ_BLXY01000005.1"/>
</dbReference>
<dbReference type="PANTHER" id="PTHR30329">
    <property type="entry name" value="STATOR ELEMENT OF FLAGELLAR MOTOR COMPLEX"/>
    <property type="match status" value="1"/>
</dbReference>
<dbReference type="Pfam" id="PF00691">
    <property type="entry name" value="OmpA"/>
    <property type="match status" value="1"/>
</dbReference>
<evidence type="ECO:0000313" key="13">
    <source>
        <dbReference type="EMBL" id="UPU37109.1"/>
    </source>
</evidence>